<comment type="caution">
    <text evidence="1">The sequence shown here is derived from an EMBL/GenBank/DDBJ whole genome shotgun (WGS) entry which is preliminary data.</text>
</comment>
<gene>
    <name evidence="1" type="ORF">ACCO45_005859</name>
</gene>
<protein>
    <submittedName>
        <fullName evidence="1">Uncharacterized protein</fullName>
    </submittedName>
</protein>
<sequence length="153" mass="16013">MSSKKRSASFVADSDESDTAVAPKASKKNKNAVSANAPDGRDDEGNPSGRFVLSAGHAAAISAHADGRFVALEQAPRRHLPQDAAWKEGDLLSIEQYTALLKAAPAINEALRAMGQDVAGFDGAGVADTVKPKKEKPKPSKANIDATSDEEED</sequence>
<dbReference type="Proteomes" id="UP001638806">
    <property type="component" value="Unassembled WGS sequence"/>
</dbReference>
<organism evidence="1 2">
    <name type="scientific">Purpureocillium lilacinum</name>
    <name type="common">Paecilomyces lilacinus</name>
    <dbReference type="NCBI Taxonomy" id="33203"/>
    <lineage>
        <taxon>Eukaryota</taxon>
        <taxon>Fungi</taxon>
        <taxon>Dikarya</taxon>
        <taxon>Ascomycota</taxon>
        <taxon>Pezizomycotina</taxon>
        <taxon>Sordariomycetes</taxon>
        <taxon>Hypocreomycetidae</taxon>
        <taxon>Hypocreales</taxon>
        <taxon>Ophiocordycipitaceae</taxon>
        <taxon>Purpureocillium</taxon>
    </lineage>
</organism>
<proteinExistence type="predicted"/>
<reference evidence="1" key="1">
    <citation type="submission" date="2024-12" db="EMBL/GenBank/DDBJ databases">
        <title>Comparative genomics and development of molecular markers within Purpureocillium lilacinum and among Purpureocillium species.</title>
        <authorList>
            <person name="Yeh Z.-Y."/>
            <person name="Ni N.-T."/>
            <person name="Lo P.-H."/>
            <person name="Mushyakhwo K."/>
            <person name="Lin C.-F."/>
            <person name="Nai Y.-S."/>
        </authorList>
    </citation>
    <scope>NUCLEOTIDE SEQUENCE</scope>
    <source>
        <strain evidence="1">NCHU-NPUST-175</strain>
    </source>
</reference>
<evidence type="ECO:0000313" key="1">
    <source>
        <dbReference type="EMBL" id="KAL3960742.1"/>
    </source>
</evidence>
<name>A0ACC4DWK6_PURLI</name>
<dbReference type="EMBL" id="JBGNUJ010000004">
    <property type="protein sequence ID" value="KAL3960742.1"/>
    <property type="molecule type" value="Genomic_DNA"/>
</dbReference>
<accession>A0ACC4DWK6</accession>
<evidence type="ECO:0000313" key="2">
    <source>
        <dbReference type="Proteomes" id="UP001638806"/>
    </source>
</evidence>
<keyword evidence="2" id="KW-1185">Reference proteome</keyword>